<evidence type="ECO:0000256" key="1">
    <source>
        <dbReference type="ARBA" id="ARBA00004126"/>
    </source>
</evidence>
<reference evidence="10" key="3">
    <citation type="submission" date="2025-09" db="UniProtKB">
        <authorList>
            <consortium name="Ensembl"/>
        </authorList>
    </citation>
    <scope>IDENTIFICATION</scope>
</reference>
<comment type="subcellular location">
    <subcellularLocation>
        <location evidence="1">Nucleus membrane</location>
    </subcellularLocation>
</comment>
<evidence type="ECO:0000256" key="7">
    <source>
        <dbReference type="SAM" id="Coils"/>
    </source>
</evidence>
<feature type="coiled-coil region" evidence="7">
    <location>
        <begin position="2810"/>
        <end position="2871"/>
    </location>
</feature>
<dbReference type="FunFam" id="1.20.58.60:FF:000126">
    <property type="entry name" value="Spectrin repeat containing, nuclear envelope 1a"/>
    <property type="match status" value="1"/>
</dbReference>
<dbReference type="SMART" id="SM00150">
    <property type="entry name" value="SPEC"/>
    <property type="match status" value="11"/>
</dbReference>
<dbReference type="Proteomes" id="UP000472272">
    <property type="component" value="Chromosome 1"/>
</dbReference>
<keyword evidence="11" id="KW-1185">Reference proteome</keyword>
<name>A0A670I3S7_PODMU</name>
<keyword evidence="4" id="KW-0472">Membrane</keyword>
<feature type="domain" description="Calponin-homology (CH)" evidence="9">
    <location>
        <begin position="1"/>
        <end position="92"/>
    </location>
</feature>
<dbReference type="InterPro" id="IPR001715">
    <property type="entry name" value="CH_dom"/>
</dbReference>
<evidence type="ECO:0000313" key="10">
    <source>
        <dbReference type="Ensembl" id="ENSPMRP00000006546.1"/>
    </source>
</evidence>
<feature type="coiled-coil region" evidence="7">
    <location>
        <begin position="1024"/>
        <end position="1058"/>
    </location>
</feature>
<protein>
    <submittedName>
        <fullName evidence="10">Spectrin repeat containing nuclear envelope protein 2</fullName>
    </submittedName>
</protein>
<dbReference type="InterPro" id="IPR036872">
    <property type="entry name" value="CH_dom_sf"/>
</dbReference>
<dbReference type="InterPro" id="IPR018159">
    <property type="entry name" value="Spectrin/alpha-actinin"/>
</dbReference>
<dbReference type="GO" id="GO:0003779">
    <property type="term" value="F:actin binding"/>
    <property type="evidence" value="ECO:0007669"/>
    <property type="project" value="UniProtKB-KW"/>
</dbReference>
<dbReference type="GO" id="GO:0031965">
    <property type="term" value="C:nuclear membrane"/>
    <property type="evidence" value="ECO:0007669"/>
    <property type="project" value="UniProtKB-SubCell"/>
</dbReference>
<feature type="coiled-coil region" evidence="7">
    <location>
        <begin position="4014"/>
        <end position="4041"/>
    </location>
</feature>
<accession>A0A670I3S7</accession>
<feature type="region of interest" description="Disordered" evidence="8">
    <location>
        <begin position="108"/>
        <end position="132"/>
    </location>
</feature>
<feature type="compositionally biased region" description="Acidic residues" evidence="8">
    <location>
        <begin position="3184"/>
        <end position="3195"/>
    </location>
</feature>
<dbReference type="Pfam" id="PF25035">
    <property type="entry name" value="SYNE1"/>
    <property type="match status" value="1"/>
</dbReference>
<feature type="compositionally biased region" description="Low complexity" evidence="8">
    <location>
        <begin position="108"/>
        <end position="125"/>
    </location>
</feature>
<dbReference type="Ensembl" id="ENSPMRT00000006975.1">
    <property type="protein sequence ID" value="ENSPMRP00000006546.1"/>
    <property type="gene ID" value="ENSPMRG00000003711.1"/>
</dbReference>
<evidence type="ECO:0000256" key="3">
    <source>
        <dbReference type="ARBA" id="ARBA00022737"/>
    </source>
</evidence>
<feature type="coiled-coil region" evidence="7">
    <location>
        <begin position="3035"/>
        <end position="3062"/>
    </location>
</feature>
<evidence type="ECO:0000256" key="8">
    <source>
        <dbReference type="SAM" id="MobiDB-lite"/>
    </source>
</evidence>
<dbReference type="InterPro" id="IPR001589">
    <property type="entry name" value="Actinin_actin-bd_CS"/>
</dbReference>
<dbReference type="Pfam" id="PF00307">
    <property type="entry name" value="CH"/>
    <property type="match status" value="2"/>
</dbReference>
<feature type="region of interest" description="Disordered" evidence="8">
    <location>
        <begin position="5099"/>
        <end position="5121"/>
    </location>
</feature>
<evidence type="ECO:0000256" key="2">
    <source>
        <dbReference type="ARBA" id="ARBA00022553"/>
    </source>
</evidence>
<dbReference type="PANTHER" id="PTHR14514">
    <property type="entry name" value="PKA ANCHORING PROTEIN"/>
    <property type="match status" value="1"/>
</dbReference>
<dbReference type="CDD" id="cd00176">
    <property type="entry name" value="SPEC"/>
    <property type="match status" value="3"/>
</dbReference>
<dbReference type="Gene3D" id="1.20.58.60">
    <property type="match status" value="7"/>
</dbReference>
<keyword evidence="3" id="KW-0677">Repeat</keyword>
<keyword evidence="2" id="KW-0597">Phosphoprotein</keyword>
<keyword evidence="5" id="KW-0009">Actin-binding</keyword>
<keyword evidence="7" id="KW-0175">Coiled coil</keyword>
<keyword evidence="6" id="KW-0539">Nucleus</keyword>
<sequence>MIIHSPPSFVSDLYTDIGQGHVLLDLLEVLSGQQMPREKGSNTFQCRSNIENALTFLKNRSIKLINIHVADIIEGKPSIVLGLIWTIILHFHIEELAQTLACGYGHPSPDSSSAVDSSPTASPPAKRNAKAKERWKMSAKKALLLWAKEQCATYVGVADFKSSWRNGLAFLAIIHALRPDLVDMERAKDRPNKENLEEAFEIAETELSIPRLLEPDDVDVVSPDEKSIMTYVAQFLQYFKSLPVAEDEMQGKVNQTLSWLNSQEKKLARLLSETESMPFSEKFQEMLSFMESFNTEKKAFQSFLTSKRKASEPSGDYLKMKDAWDGLTSQMNEWKAKLDSLLPPPLDAIESWLQEVERQLAEDLPDSQDHCEAMAALEGKMSLMDHFKDHLEMLQSFENRDEAGMPLVPPQKLEEMRRRFSSIQLADFSNLVECHQLFCSAILKELVSKLNIWHIKHGTKENVESLLSDWNVSIISCFRMLAASLFNILGADPEDASKLFKMVESQVSRCNEYIDNVNATLRKILLSWDTYTENIRLLQAWLEDTRKKHPPNVPTEVLAAWNSRHGSVNEAGNFLIESCNEEVGSAVSSELKKLNRKWAKLIKKTQFVSCRRYFLKALWKEEVKLNFEDAHKELEASILKAMQILGQKTRVEPVLSPPYPLPNTPLNLLVLFVTVVSQHVSHILQAVRCEIVSYVELKMEIERGKLNNAFSKLNKQINKEKKLLKAGKTKGLIAEHEAIFSQQGVLGELHTSLQALKAMSKNMTEEEKQAEKKTPVVEYERKKEELQRQALAVHSELLSMAADSHSPKRGWVFFFLFSIFSIDFPEFLNKQTYIHLNSNCTKQCSLLEQGRRQRTEVDPKDWEEASAVAAEYKVRLGELGCKMQVIETILRDMETFLALLMHAKQSLGASVPLSLAPGSPGEAMLQEVSLIKREAKSLDERLKQVSIYINDDESGKKMCCEDLVAALPVNENPVVGSVEEQDSNQNREAQEEFTSKNSDLFKNIQDVHVKISKIGLREPTIPAVQQRLKSISELRQKLDRLAAEMRSLNEVASRLSRSANGQGEEVKRQWKLTEGLWKKTKLAIAEKQEHCARVMELLKQYHSCKNCLTGIIQKQEHTLSQQVSYMGKENLQRIIAMVNVVKQEFNNHSEDIDRINQIGKSLQSQLNKMKSLEDPPFENEANAIVDRWLDVNEWTENYCKNLERALALWDKLLNLSSSAEEWLNAELKKLDGGCLTEKELADLESQQKNLEEFDAKVDEIQYLLNGYETPLELQVIKSSLLNKMELIIKHLPNQSIPTELNGNTAELKEDLDLAKTQIGMTESLLRSLSPSNTLGIFAKLEEIHQKILQQKHHVKLLEKETSCLNPEVVELNKQLKSVTDLFDSKMQMFQDHFMTLLNYHCQDFCDWFSSTRLNLKECFDPSETKEILEEKIQRLATFLTFEGKGSAFQEVKTLLSQVESYFPEVDVSHMSRWMKSQEAELQSVISRCQGREKELHVTLQQFARLEYLFCSLEEWLSLQEKKWQENQVEKPRLEHFYQILLKQRESFDSLAWLANSLRLSGLSKEEVVLVTPQLVDRYKTLLTCVSESLDVSQVLSAEESNFEELAQNMIHWVQRLKDKILGLSSKESKAPLEESLEKIKVLKETTHMVQSSARKQKAKTSSLLDGDCLTTAEGSGSVVPDSDSVAASSWDELLQDIMSAKKARQAQLHLLNNYQACLTEVQSSMKHFSEEKENLKTVPLSEDTVLLENIQKCLDSIQKGRILLQKLKAEQGNLSRQLTRMDKELIQSQVAQIDQWWKQMEDTLKRKQIRVAAQANEFKVFMDKAQELQKLLQQQHCLRTGGDTHNQAHSALMATELQTLKNSVSMLKSGAEMQMKRMWTDTGKRALESAINDLQTRVEELEQLTPTEDAQRSGRYPQAYDLTKKIEEAVLWARVSLLHLDGKAALFPDDLMFEIESCKVLIGAAEEKKSGVVQLVDEAQRIAPQLESGEASALALLSDQLQTCYKDLVPKLVERLEQLESELGKRRQLFADTEKLQAKLKEAERVSKPGTGDTSLKSEMDRWHAVVEKSAKEIEEAKGIVDASPQGLNVFEKLFLNDFLRSLQSRTERAHRLNQINRRTAENKVDAYEKVTRTLMSLEQDLCSLQREELELDQAGVDQDIKGKLFVLKERAAAIQSGLLHLEKYKEIWECLHLKWDVPDLEKLQGECCKLKRKLEQRVSCSAEGDGRRTALSEVEALISIIQKHCDVLKDCSDSIASETSPMSEKTLSWKVQHARHLTQEALRLLGKSEAFGPSLKETKMQQIKSLGVKIDGLAQVIQSKILAVQEKCGHEQGFQSKLGHSLAALKQIKSELRQPILLDLETQTIRCENMYCKVIEDAAEVESCAAEDLINRKRGSQEGQSSLPDSLQRELDELQSLKVQLKSDIAARKVSNPRYLVYLVDLSAEILSAEADLWPTLLLSRQRQEELESAMSQVEALTSAMENIVEPQAKLQLEKTLGDLVSKSLIHFPAERCLEKYNRFKKSKEVIHVNLNDVERVLQKSLYHIPVSYKEALEQSEQSKMMSSRLVSIEEDLRRLRQDSGQLVSMCSENDCVLIDTVVTTLWLKWLYLLDTAKEWEGKCEEQKQEWKSVSEEMERESIILDNLQEELPENPKEKERASKEELEEFLECTNIYGESVNAEKRLLRLILQRVRSILMVPECPSAEGGSLPVMNEIQTMQNRTKELFQKAQKQKDAVQSEIEERDKVNEEIGALKASLRDTESLLHETDLEPLNEKTAKLEVGKTSEIMDKLRIKYSEMYTIVPVEIETHLEDCKQTLQELEEKVTTESLKLSPHYTADKKIQEISKGLQAVENMLQQKSKSTARAKEIQKRIWDMLDLWHYKMNELDSEIQDLVEQDPGQQGQELMDRWMIPLQRYQQVSQRAERRTADLNRATSKMEECEELLKSTQVWLENTNRLLTEEAKSDSAKALNKHADALQMAFEDSEQKQSILSAIYPELEEFSSLIETGCTVQMLNKVNEQVKALQQKILEILPHIQHLADEVEAIESEVKKMEKDVDKIKTILSPSEDTLDLSPKEHLKHGQVIMAHISPMQKAIAEIQSYKESLRLPGMRMQPLSVFQRTKQLLKELKTLERITKEQNALLEVKGEEMEDVKQRISLLCQRKEDILTRMKNSLVELHQRPEQPELEEDILESPEPEEHGAGADWQVSGYRASVVKNESGFTLPNIPVTSLCPNTEYELRVFSVSKLCSDLKKEGMINCLTFQAILSEIEQKVARLLEDCKDRHTGEGPGIHQEAESLSSKLRDVKCNLKRVQGMLQGKSTEEQISTKINILPKGATASVRTPTVEELKTYTAQLGNLSQEASVQTQENVTGEVSLSLDQKLFELLLAISRCLNDMEQMLNTCELTSEEAPVQQMLYETLSAELQKLHADIGEKKDDLLRSIASAGGNADRFSECFSNLQSWLQSTQAAASSRSKSIKAELDQYSQYQRLDAHELEMQNFEMQTAKLRGHVPVALIHDVHKLEDVLDDLWEILQDKQKELTSPFISEQQYEALLQGLAELSDLGREKVAQEIKLKATSRTTLQFHLQNHKVLAHRQLVQICSEKMAPSGLHERGKEWSQLVEEYQCLEQQAVQHGAYLERLLQDWIAFDDGYGSFCQKLEALSSSVPSVGLVEETEERLMERTQLLQQIKMKMEGEQAGYCQVVKEGKNLMGLVNCPELQVQIEKLEDQWTSLSKRVAHELQRLETLLKLLGAFPSRYNRDSKELEIWLGSAQQRIRDWKEQSLNASQDLNTVRNSIRDFIAFSTEVDDKSSLKSSVVSTGNQLLLLKQSDAAMLRSALTTYDQRWADLIAQLPSIQEKLLQLQMAKLPSHEAIAELMDQMNQMEQERRAEATVNAQSPTCQVKSLLKKYKEYEMEMNFKQGVVDYVNQSLLQMTTCDVKNKRYERTVFAERLGEMNLRWHRLRGSLAGKIKELEHILESAGEKESRARSLGSWLEAQSRRLKQAGKPASSILAQDTAQDCKALENQLAVKSKELDELKQSYPVLGGGAEDPAGAMPRTSNLDEMRTRVASQIALLKTSTESALEQWRIYDQAWDEVRLMLARIVYCLEVSKPPMVTFETLKTQVENLQSLQDKAESNEEIWAKLQAAACNLKKLCDPSFSEIIEQKCREARTRWTLMNKEIEDHLHKAQASLQLWESYVGLHAEVMAKVDKFRRDPGGHLTQPPMLKLDLQNIKESFLPVSELADKIAQLAEPTESLLPEKLQPLQRISYLEKMLQMKENKFESQMLVLTALSPEMESLNEFSFRFPLSDFTAKRLQDLNWQWTQKKAMALEKCCELQSIQSDEKFIQRCQKWALFQEKMKEVLREDMAGSLEGLRKQQREYEVMLLTVSAPIQSRKMDLIATPSKSLAVGLELYFAMIQFHSLKKEILLQRWQTKHALTLAAGEKLLDVANPEARVALQLKMTHVQETWSKTQLQLEKIRKQLQRTLQVFSLREDPGESLEPPYSYTVVSLRKQEIEDRLNAWIVFNEKNKELCAWLVQMESKVLQSADVSIEDMIDKLEKVGSFFQPPNKSLVSGGAPSHCPLLFCSMEKPPFLPDCMEEISLFSENNLVLLKQMGEQLIKASNESKAAEIDEKLNKINDRWKHLFDVIGGRFWKFNRFGIVGTHMSTLTCLSDFRQFNISRIYVMEGACVSSVGLVLQPSHILSALCLPNRRVKKLKETFSFIQLLNKNMSNLRTWLARIESELSKPVVYDTCDDQEIKKRLAEQQDLQRDIDQHSPDVDSVFCICEVLLNDSDACANQTECDSIQQTTRSLDRRWRNICAMSMERRMKIEETWQLWQKFLEDYSRFEDWLKTAERTAAYPNSSEVSYTNAKEDLKKFERQIHERLTQLELINKQYRRLARENRTDSASKLKQMVHKGNQDWDNLQKRVTAILRRLKHFTNQWEEFVGTKDSILVWLTEMDLQLTNVEHFSESNLDEKMRQLNCFQQEILLNTDKIHELTMSGKHLIQKSEPSDAVVIEEELQEVHRYYQDGLEDEKETSESEADMEDARGMHPWCRKAMQEVLPPQQSLCHLVPPAVGHERSGCETPVSVDSIPLEWDHTGDVGDSGPQDEEEEQYYSDLSEKSASETHTWHSPESPACRKHPYSQGEMVPSVLLNSPETSTPYKPGYVSPTGCRYACRWELIQAQDLSNKLRMKQSRQQREQLNSDLTNINAWLDRTEKELEMLQEAEPPTSITAIHQRVKKQKDMLKAFDNYKALVLSANLTSKDFRQGDSAGSKELQNRLRQVNMRWEEAIHLMGEWRKSLQEALVGCQDFHKQNHNLLLWLAVAEVRRHQAQIKDLNADPHAIQESRRELMQLEKELLERQPQVNTLQEISTHLLVKSGGGDYVEAHEKVHVIGKKLKQLLERVSSDLKVSHGNAFLQDVDELDSGGCPQRPEKPCTYKNKASCLAILFQTSGFSPVFALPSPPAFGHPAPFLGGRLQLCTPQQLCPVFPPHAAIRQWASSLLKRPKGFFAPQPK</sequence>
<feature type="region of interest" description="Disordered" evidence="8">
    <location>
        <begin position="3179"/>
        <end position="3202"/>
    </location>
</feature>
<gene>
    <name evidence="10" type="primary">SYNE2</name>
</gene>
<dbReference type="FunFam" id="1.10.418.10:FF:000050">
    <property type="entry name" value="nesprin-2 isoform X2"/>
    <property type="match status" value="1"/>
</dbReference>
<dbReference type="Pfam" id="PF00435">
    <property type="entry name" value="Spectrin"/>
    <property type="match status" value="2"/>
</dbReference>
<organism evidence="10 11">
    <name type="scientific">Podarcis muralis</name>
    <name type="common">Wall lizard</name>
    <name type="synonym">Lacerta muralis</name>
    <dbReference type="NCBI Taxonomy" id="64176"/>
    <lineage>
        <taxon>Eukaryota</taxon>
        <taxon>Metazoa</taxon>
        <taxon>Chordata</taxon>
        <taxon>Craniata</taxon>
        <taxon>Vertebrata</taxon>
        <taxon>Euteleostomi</taxon>
        <taxon>Lepidosauria</taxon>
        <taxon>Squamata</taxon>
        <taxon>Bifurcata</taxon>
        <taxon>Unidentata</taxon>
        <taxon>Episquamata</taxon>
        <taxon>Laterata</taxon>
        <taxon>Lacertibaenia</taxon>
        <taxon>Lacertidae</taxon>
        <taxon>Podarcis</taxon>
    </lineage>
</organism>
<reference evidence="10 11" key="1">
    <citation type="journal article" date="2019" name="Proc. Natl. Acad. Sci. U.S.A.">
        <title>Regulatory changes in pterin and carotenoid genes underlie balanced color polymorphisms in the wall lizard.</title>
        <authorList>
            <person name="Andrade P."/>
            <person name="Pinho C."/>
            <person name="Perez I de Lanuza G."/>
            <person name="Afonso S."/>
            <person name="Brejcha J."/>
            <person name="Rubin C.J."/>
            <person name="Wallerman O."/>
            <person name="Pereira P."/>
            <person name="Sabatino S.J."/>
            <person name="Bellati A."/>
            <person name="Pellitteri-Rosa D."/>
            <person name="Bosakova Z."/>
            <person name="Bunikis I."/>
            <person name="Carretero M.A."/>
            <person name="Feiner N."/>
            <person name="Marsik P."/>
            <person name="Pauperio F."/>
            <person name="Salvi D."/>
            <person name="Soler L."/>
            <person name="While G.M."/>
            <person name="Uller T."/>
            <person name="Font E."/>
            <person name="Andersson L."/>
            <person name="Carneiro M."/>
        </authorList>
    </citation>
    <scope>NUCLEOTIDE SEQUENCE</scope>
</reference>
<dbReference type="SUPFAM" id="SSF47576">
    <property type="entry name" value="Calponin-homology domain, CH-domain"/>
    <property type="match status" value="1"/>
</dbReference>
<feature type="region of interest" description="Disordered" evidence="8">
    <location>
        <begin position="5129"/>
        <end position="5148"/>
    </location>
</feature>
<evidence type="ECO:0000313" key="11">
    <source>
        <dbReference type="Proteomes" id="UP000472272"/>
    </source>
</evidence>
<dbReference type="PANTHER" id="PTHR14514:SF4">
    <property type="entry name" value="NESPRIN-2"/>
    <property type="match status" value="1"/>
</dbReference>
<feature type="coiled-coil region" evidence="7">
    <location>
        <begin position="753"/>
        <end position="796"/>
    </location>
</feature>
<feature type="coiled-coil region" evidence="7">
    <location>
        <begin position="2913"/>
        <end position="2943"/>
    </location>
</feature>
<dbReference type="Pfam" id="PF25034">
    <property type="entry name" value="Spectrin_SYNE1"/>
    <property type="match status" value="1"/>
</dbReference>
<evidence type="ECO:0000259" key="9">
    <source>
        <dbReference type="PROSITE" id="PS50021"/>
    </source>
</evidence>
<feature type="domain" description="Calponin-homology (CH)" evidence="9">
    <location>
        <begin position="137"/>
        <end position="240"/>
    </location>
</feature>
<evidence type="ECO:0000256" key="4">
    <source>
        <dbReference type="ARBA" id="ARBA00023136"/>
    </source>
</evidence>
<dbReference type="GeneTree" id="ENSGT00940000154656"/>
<dbReference type="FunFam" id="1.20.58.60:FF:000174">
    <property type="entry name" value="Spectrin repeat-containing, nuclear envelope 2"/>
    <property type="match status" value="1"/>
</dbReference>
<dbReference type="SMART" id="SM00033">
    <property type="entry name" value="CH"/>
    <property type="match status" value="2"/>
</dbReference>
<dbReference type="SUPFAM" id="SSF46966">
    <property type="entry name" value="Spectrin repeat"/>
    <property type="match status" value="12"/>
</dbReference>
<dbReference type="InterPro" id="IPR056887">
    <property type="entry name" value="SYNE1/2_dom"/>
</dbReference>
<dbReference type="PROSITE" id="PS00020">
    <property type="entry name" value="ACTININ_2"/>
    <property type="match status" value="1"/>
</dbReference>
<reference evidence="10" key="2">
    <citation type="submission" date="2025-08" db="UniProtKB">
        <authorList>
            <consortium name="Ensembl"/>
        </authorList>
    </citation>
    <scope>IDENTIFICATION</scope>
</reference>
<evidence type="ECO:0000256" key="5">
    <source>
        <dbReference type="ARBA" id="ARBA00023203"/>
    </source>
</evidence>
<dbReference type="Gene3D" id="1.10.418.10">
    <property type="entry name" value="Calponin-like domain"/>
    <property type="match status" value="2"/>
</dbReference>
<proteinExistence type="predicted"/>
<dbReference type="FunFam" id="1.20.58.60:FF:000157">
    <property type="entry name" value="Nesprin-1 isoform 1"/>
    <property type="match status" value="1"/>
</dbReference>
<dbReference type="InterPro" id="IPR002017">
    <property type="entry name" value="Spectrin_repeat"/>
</dbReference>
<dbReference type="PROSITE" id="PS50021">
    <property type="entry name" value="CH"/>
    <property type="match status" value="2"/>
</dbReference>
<dbReference type="InterPro" id="IPR057057">
    <property type="entry name" value="Spectrin_SYNE1"/>
</dbReference>
<dbReference type="FunFam" id="1.20.58.60:FF:000112">
    <property type="entry name" value="nesprin-1 isoform X4"/>
    <property type="match status" value="1"/>
</dbReference>
<evidence type="ECO:0000256" key="6">
    <source>
        <dbReference type="ARBA" id="ARBA00023242"/>
    </source>
</evidence>